<evidence type="ECO:0000313" key="1">
    <source>
        <dbReference type="EMBL" id="KAJ1674631.1"/>
    </source>
</evidence>
<accession>A0ACC1HE67</accession>
<reference evidence="1" key="1">
    <citation type="submission" date="2022-06" db="EMBL/GenBank/DDBJ databases">
        <title>Phylogenomic reconstructions and comparative analyses of Kickxellomycotina fungi.</title>
        <authorList>
            <person name="Reynolds N.K."/>
            <person name="Stajich J.E."/>
            <person name="Barry K."/>
            <person name="Grigoriev I.V."/>
            <person name="Crous P."/>
            <person name="Smith M.E."/>
        </authorList>
    </citation>
    <scope>NUCLEOTIDE SEQUENCE</scope>
    <source>
        <strain evidence="1">RSA 2271</strain>
    </source>
</reference>
<name>A0ACC1HE67_9FUNG</name>
<dbReference type="Proteomes" id="UP001145114">
    <property type="component" value="Unassembled WGS sequence"/>
</dbReference>
<gene>
    <name evidence="1" type="ORF">EV182_002883</name>
</gene>
<sequence>SGRKHVYVVDDQKFDPSTIPVRKWSEYEKEVLWEAGTQSHLDTDSVSQFGGAMSVARPGSAVGNYPKSMSRFFENNTASVYMDGLNPFNVHDMTNMTIRGQRQSTFDYMGGVGTGRMTPVQQQMPMGPSDTLTSYELPYFTNPQQTSSMYNPQFSMPGSQPQTFSPLPQMAMDTMSMPFGGGGGMLTYSNPSPVPAGSYTSPNGAAQWPSGVSDEQITQEIVHIIETSDLMSITKKQVREQVFRHFNIGEEEARARRKFINEVIENKIKSL</sequence>
<feature type="non-terminal residue" evidence="1">
    <location>
        <position position="1"/>
    </location>
</feature>
<comment type="caution">
    <text evidence="1">The sequence shown here is derived from an EMBL/GenBank/DDBJ whole genome shotgun (WGS) entry which is preliminary data.</text>
</comment>
<organism evidence="1 2">
    <name type="scientific">Spiromyces aspiralis</name>
    <dbReference type="NCBI Taxonomy" id="68401"/>
    <lineage>
        <taxon>Eukaryota</taxon>
        <taxon>Fungi</taxon>
        <taxon>Fungi incertae sedis</taxon>
        <taxon>Zoopagomycota</taxon>
        <taxon>Kickxellomycotina</taxon>
        <taxon>Kickxellomycetes</taxon>
        <taxon>Kickxellales</taxon>
        <taxon>Kickxellaceae</taxon>
        <taxon>Spiromyces</taxon>
    </lineage>
</organism>
<dbReference type="EMBL" id="JAMZIH010005804">
    <property type="protein sequence ID" value="KAJ1674631.1"/>
    <property type="molecule type" value="Genomic_DNA"/>
</dbReference>
<protein>
    <submittedName>
        <fullName evidence="1">Uncharacterized protein</fullName>
    </submittedName>
</protein>
<proteinExistence type="predicted"/>
<keyword evidence="2" id="KW-1185">Reference proteome</keyword>
<evidence type="ECO:0000313" key="2">
    <source>
        <dbReference type="Proteomes" id="UP001145114"/>
    </source>
</evidence>